<dbReference type="Pfam" id="PF03101">
    <property type="entry name" value="FAR1"/>
    <property type="match status" value="1"/>
</dbReference>
<keyword evidence="3" id="KW-0862">Zinc</keyword>
<dbReference type="Gramene" id="PUZ44575">
    <property type="protein sequence ID" value="PUZ44575"/>
    <property type="gene ID" value="GQ55_8G115900"/>
</dbReference>
<feature type="domain" description="SWIM-type" evidence="6">
    <location>
        <begin position="606"/>
        <end position="639"/>
    </location>
</feature>
<dbReference type="STRING" id="1504633.A0A2T7CMK6"/>
<organism evidence="7 8">
    <name type="scientific">Panicum hallii var. hallii</name>
    <dbReference type="NCBI Taxonomy" id="1504633"/>
    <lineage>
        <taxon>Eukaryota</taxon>
        <taxon>Viridiplantae</taxon>
        <taxon>Streptophyta</taxon>
        <taxon>Embryophyta</taxon>
        <taxon>Tracheophyta</taxon>
        <taxon>Spermatophyta</taxon>
        <taxon>Magnoliopsida</taxon>
        <taxon>Liliopsida</taxon>
        <taxon>Poales</taxon>
        <taxon>Poaceae</taxon>
        <taxon>PACMAD clade</taxon>
        <taxon>Panicoideae</taxon>
        <taxon>Panicodae</taxon>
        <taxon>Paniceae</taxon>
        <taxon>Panicinae</taxon>
        <taxon>Panicum</taxon>
        <taxon>Panicum sect. Panicum</taxon>
    </lineage>
</organism>
<name>A0A2T7CMK6_9POAL</name>
<dbReference type="OrthoDB" id="2402896at2759"/>
<dbReference type="InterPro" id="IPR018289">
    <property type="entry name" value="MULE_transposase_dom"/>
</dbReference>
<evidence type="ECO:0000259" key="6">
    <source>
        <dbReference type="PROSITE" id="PS50966"/>
    </source>
</evidence>
<feature type="region of interest" description="Disordered" evidence="5">
    <location>
        <begin position="763"/>
        <end position="799"/>
    </location>
</feature>
<evidence type="ECO:0000256" key="3">
    <source>
        <dbReference type="ARBA" id="ARBA00022833"/>
    </source>
</evidence>
<dbReference type="InterPro" id="IPR004330">
    <property type="entry name" value="FAR1_DNA_bnd_dom"/>
</dbReference>
<evidence type="ECO:0000313" key="8">
    <source>
        <dbReference type="Proteomes" id="UP000244336"/>
    </source>
</evidence>
<dbReference type="EMBL" id="CM009756">
    <property type="protein sequence ID" value="PUZ44575.1"/>
    <property type="molecule type" value="Genomic_DNA"/>
</dbReference>
<dbReference type="Pfam" id="PF10551">
    <property type="entry name" value="MULE"/>
    <property type="match status" value="1"/>
</dbReference>
<evidence type="ECO:0000256" key="1">
    <source>
        <dbReference type="ARBA" id="ARBA00022723"/>
    </source>
</evidence>
<evidence type="ECO:0000256" key="5">
    <source>
        <dbReference type="SAM" id="MobiDB-lite"/>
    </source>
</evidence>
<dbReference type="PANTHER" id="PTHR47718">
    <property type="entry name" value="OS01G0519700 PROTEIN"/>
    <property type="match status" value="1"/>
</dbReference>
<dbReference type="PANTHER" id="PTHR47718:SF18">
    <property type="entry name" value="PROTEIN FAR1-RELATED SEQUENCE 5-LIKE"/>
    <property type="match status" value="1"/>
</dbReference>
<dbReference type="PROSITE" id="PS50966">
    <property type="entry name" value="ZF_SWIM"/>
    <property type="match status" value="1"/>
</dbReference>
<sequence length="799" mass="92477">MALDDPMELDDQRGQEVAAVVVEQTNIQEVNHVDVSLSMHHNVISIEEVDALGLVNADFNSESSPVREENFLCEDNETTVKMNDAFRTPTKKKQHVLEKGMLFDDMEAAHKFYMEYAHSLAFSVRIGQQKLDANGVVIWKRFLCAREGYKREKEEGASGSSSKGRRSRESRCGCPAYIYVKRTLEGKYVIAALYEEHNHAFVTPSKRHLLRSNRSVNKKAKTTLFNCHKASIGTSQAFRLLQIGAGGFEYVGCTKKDLQNYYSDFRHKIKDADAQMFIENLHTLNKLDHNFFFEYEVKDGRLFRVFWADTTSRKNYVHFGDVLSFDTTYSTNQYDMKFAPFTGVNHHMRSIFFGAAFLADEKIESYVWLFNTFLRAMGGKAPSFIVTDEDASIKAGIAIVLPDTIHRLCMWHIMKKLPEKIDANLLKDDEFRKMINLCVWGSETIEEFESRWQAWIAKYHFENNEWLVGRYKIRKSWIPAYFREIWLGGILRTTSRSESANSFFSRFIGRKLALVEFWIRFDTALKCQRQDELIDDNTSMHTNPKLLTSWELERHGGAVFTHEVFRRFQDELLAAREHCDVQTTTEMEDRTIIRVVDNSNRPREVIFVNADQVHKCSCMLFESIGIPCRHIIRMLRSARISELPMHYITKRWTKNCKREAAFDSEGNLLIEKSITSMEDSTRRKMATARNKFEDIFQMAKTSEEGLDILIQNLERLSLLFEPISRTRQEEQESFIGMSIPENVQVHPPSDIRSKGRCKRIVGHADKHKRTQSSGPRKCSSCKGVGHDRRNCSNKDAALP</sequence>
<dbReference type="Pfam" id="PF04434">
    <property type="entry name" value="SWIM"/>
    <property type="match status" value="1"/>
</dbReference>
<evidence type="ECO:0000256" key="2">
    <source>
        <dbReference type="ARBA" id="ARBA00022771"/>
    </source>
</evidence>
<dbReference type="AlphaFoldDB" id="A0A2T7CMK6"/>
<dbReference type="Proteomes" id="UP000244336">
    <property type="component" value="Chromosome 8"/>
</dbReference>
<dbReference type="InterPro" id="IPR006564">
    <property type="entry name" value="Znf_PMZ"/>
</dbReference>
<accession>A0A2T7CMK6</accession>
<keyword evidence="2 4" id="KW-0863">Zinc-finger</keyword>
<keyword evidence="8" id="KW-1185">Reference proteome</keyword>
<evidence type="ECO:0000256" key="4">
    <source>
        <dbReference type="PROSITE-ProRule" id="PRU00325"/>
    </source>
</evidence>
<keyword evidence="1" id="KW-0479">Metal-binding</keyword>
<dbReference type="SMART" id="SM00575">
    <property type="entry name" value="ZnF_PMZ"/>
    <property type="match status" value="1"/>
</dbReference>
<dbReference type="GO" id="GO:0008270">
    <property type="term" value="F:zinc ion binding"/>
    <property type="evidence" value="ECO:0007669"/>
    <property type="project" value="UniProtKB-KW"/>
</dbReference>
<protein>
    <recommendedName>
        <fullName evidence="6">SWIM-type domain-containing protein</fullName>
    </recommendedName>
</protein>
<dbReference type="InterPro" id="IPR007527">
    <property type="entry name" value="Znf_SWIM"/>
</dbReference>
<evidence type="ECO:0000313" key="7">
    <source>
        <dbReference type="EMBL" id="PUZ44575.1"/>
    </source>
</evidence>
<gene>
    <name evidence="7" type="ORF">GQ55_8G115900</name>
</gene>
<proteinExistence type="predicted"/>
<reference evidence="7 8" key="1">
    <citation type="submission" date="2018-04" db="EMBL/GenBank/DDBJ databases">
        <title>WGS assembly of Panicum hallii var. hallii HAL2.</title>
        <authorList>
            <person name="Lovell J."/>
            <person name="Jenkins J."/>
            <person name="Lowry D."/>
            <person name="Mamidi S."/>
            <person name="Sreedasyam A."/>
            <person name="Weng X."/>
            <person name="Barry K."/>
            <person name="Bonette J."/>
            <person name="Campitelli B."/>
            <person name="Daum C."/>
            <person name="Gordon S."/>
            <person name="Gould B."/>
            <person name="Lipzen A."/>
            <person name="MacQueen A."/>
            <person name="Palacio-Mejia J."/>
            <person name="Plott C."/>
            <person name="Shakirov E."/>
            <person name="Shu S."/>
            <person name="Yoshinaga Y."/>
            <person name="Zane M."/>
            <person name="Rokhsar D."/>
            <person name="Grimwood J."/>
            <person name="Schmutz J."/>
            <person name="Juenger T."/>
        </authorList>
    </citation>
    <scope>NUCLEOTIDE SEQUENCE [LARGE SCALE GENOMIC DNA]</scope>
    <source>
        <strain evidence="8">cv. HAL2</strain>
    </source>
</reference>